<dbReference type="Pfam" id="PF00098">
    <property type="entry name" value="zf-CCHC"/>
    <property type="match status" value="1"/>
</dbReference>
<keyword evidence="4" id="KW-1185">Reference proteome</keyword>
<name>A0A9J7KJH3_BRAFL</name>
<feature type="compositionally biased region" description="Basic and acidic residues" evidence="2">
    <location>
        <begin position="311"/>
        <end position="323"/>
    </location>
</feature>
<proteinExistence type="predicted"/>
<dbReference type="RefSeq" id="XP_035661828.1">
    <property type="nucleotide sequence ID" value="XM_035805935.1"/>
</dbReference>
<dbReference type="InterPro" id="IPR001878">
    <property type="entry name" value="Znf_CCHC"/>
</dbReference>
<evidence type="ECO:0000259" key="3">
    <source>
        <dbReference type="PROSITE" id="PS50158"/>
    </source>
</evidence>
<feature type="domain" description="CCHC-type" evidence="3">
    <location>
        <begin position="198"/>
        <end position="212"/>
    </location>
</feature>
<feature type="compositionally biased region" description="Basic residues" evidence="2">
    <location>
        <begin position="324"/>
        <end position="340"/>
    </location>
</feature>
<dbReference type="SMART" id="SM00343">
    <property type="entry name" value="ZnF_C2HC"/>
    <property type="match status" value="3"/>
</dbReference>
<sequence length="372" mass="41490">MRRDNSICVTYTAQKDKLSEQETWALLDSVGIPTSSLQTVQALNATSFDLTFRTLHDRKLYGGKLSALQYLDVRVYGSAETVVTATRIPDEFDDNHVRHWLSRYGQVLASRMTTYRDRPTVRNGNRQYKVILKPGANIPSSWRLADGRLAFFRYVGQQRTCLKCYQEGHEAAQCTVIFCNKCQLIGHTSAECSNQVVCNQCGKEGHTARRCPTSYANKLLPDNKWTSGPAAEATVASAKTPGQSEQSQVNETVSSGKSQSEQTNETDSSDSGSEESGEDDSAEEFASSDELTEKERELLLEATQPSPSSAERIEPNGEQETAHPRNKKRKKRKGKAKNGRKQNNEVEESQSQTPVKNVVAKKKAPTYWRPVI</sequence>
<dbReference type="PROSITE" id="PS50158">
    <property type="entry name" value="ZF_CCHC"/>
    <property type="match status" value="1"/>
</dbReference>
<dbReference type="PANTHER" id="PTHR22639:SF3">
    <property type="entry name" value="ZINC FINGER CCHC DOMAIN-CONTAINING PROTEIN 3"/>
    <property type="match status" value="1"/>
</dbReference>
<dbReference type="OMA" id="INIGGEQ"/>
<keyword evidence="1" id="KW-0479">Metal-binding</keyword>
<evidence type="ECO:0000256" key="1">
    <source>
        <dbReference type="PROSITE-ProRule" id="PRU00047"/>
    </source>
</evidence>
<dbReference type="AlphaFoldDB" id="A0A9J7KJH3"/>
<reference evidence="5" key="2">
    <citation type="submission" date="2025-08" db="UniProtKB">
        <authorList>
            <consortium name="RefSeq"/>
        </authorList>
    </citation>
    <scope>IDENTIFICATION</scope>
    <source>
        <strain evidence="5">S238N-H82</strain>
        <tissue evidence="5">Testes</tissue>
    </source>
</reference>
<dbReference type="GO" id="GO:0008270">
    <property type="term" value="F:zinc ion binding"/>
    <property type="evidence" value="ECO:0007669"/>
    <property type="project" value="UniProtKB-KW"/>
</dbReference>
<evidence type="ECO:0000313" key="5">
    <source>
        <dbReference type="RefSeq" id="XP_035661828.1"/>
    </source>
</evidence>
<organism evidence="4 5">
    <name type="scientific">Branchiostoma floridae</name>
    <name type="common">Florida lancelet</name>
    <name type="synonym">Amphioxus</name>
    <dbReference type="NCBI Taxonomy" id="7739"/>
    <lineage>
        <taxon>Eukaryota</taxon>
        <taxon>Metazoa</taxon>
        <taxon>Chordata</taxon>
        <taxon>Cephalochordata</taxon>
        <taxon>Leptocardii</taxon>
        <taxon>Amphioxiformes</taxon>
        <taxon>Branchiostomatidae</taxon>
        <taxon>Branchiostoma</taxon>
    </lineage>
</organism>
<dbReference type="OrthoDB" id="427960at2759"/>
<dbReference type="InterPro" id="IPR042509">
    <property type="entry name" value="ZCCHC3"/>
</dbReference>
<dbReference type="SUPFAM" id="SSF57756">
    <property type="entry name" value="Retrovirus zinc finger-like domains"/>
    <property type="match status" value="1"/>
</dbReference>
<dbReference type="GO" id="GO:0003690">
    <property type="term" value="F:double-stranded DNA binding"/>
    <property type="evidence" value="ECO:0007669"/>
    <property type="project" value="InterPro"/>
</dbReference>
<feature type="region of interest" description="Disordered" evidence="2">
    <location>
        <begin position="222"/>
        <end position="372"/>
    </location>
</feature>
<dbReference type="GO" id="GO:0003723">
    <property type="term" value="F:RNA binding"/>
    <property type="evidence" value="ECO:0007669"/>
    <property type="project" value="InterPro"/>
</dbReference>
<evidence type="ECO:0000256" key="2">
    <source>
        <dbReference type="SAM" id="MobiDB-lite"/>
    </source>
</evidence>
<accession>A0A9J7KJH3</accession>
<dbReference type="GO" id="GO:0002218">
    <property type="term" value="P:activation of innate immune response"/>
    <property type="evidence" value="ECO:0007669"/>
    <property type="project" value="InterPro"/>
</dbReference>
<keyword evidence="1" id="KW-0863">Zinc-finger</keyword>
<reference evidence="4" key="1">
    <citation type="journal article" date="2020" name="Nat. Ecol. Evol.">
        <title>Deeply conserved synteny resolves early events in vertebrate evolution.</title>
        <authorList>
            <person name="Simakov O."/>
            <person name="Marletaz F."/>
            <person name="Yue J.X."/>
            <person name="O'Connell B."/>
            <person name="Jenkins J."/>
            <person name="Brandt A."/>
            <person name="Calef R."/>
            <person name="Tung C.H."/>
            <person name="Huang T.K."/>
            <person name="Schmutz J."/>
            <person name="Satoh N."/>
            <person name="Yu J.K."/>
            <person name="Putnam N.H."/>
            <person name="Green R.E."/>
            <person name="Rokhsar D.S."/>
        </authorList>
    </citation>
    <scope>NUCLEOTIDE SEQUENCE [LARGE SCALE GENOMIC DNA]</scope>
    <source>
        <strain evidence="4">S238N-H82</strain>
    </source>
</reference>
<keyword evidence="1" id="KW-0862">Zinc</keyword>
<dbReference type="Gene3D" id="4.10.60.10">
    <property type="entry name" value="Zinc finger, CCHC-type"/>
    <property type="match status" value="2"/>
</dbReference>
<gene>
    <name evidence="5" type="primary">LOC118406074</name>
</gene>
<evidence type="ECO:0000313" key="4">
    <source>
        <dbReference type="Proteomes" id="UP000001554"/>
    </source>
</evidence>
<feature type="compositionally biased region" description="Polar residues" evidence="2">
    <location>
        <begin position="240"/>
        <end position="266"/>
    </location>
</feature>
<feature type="compositionally biased region" description="Acidic residues" evidence="2">
    <location>
        <begin position="272"/>
        <end position="290"/>
    </location>
</feature>
<dbReference type="GeneID" id="118406074"/>
<dbReference type="Proteomes" id="UP000001554">
    <property type="component" value="Chromosome 18"/>
</dbReference>
<dbReference type="KEGG" id="bfo:118406074"/>
<protein>
    <submittedName>
        <fullName evidence="5">Zinc finger CCHC domain-containing protein 3-like</fullName>
    </submittedName>
</protein>
<dbReference type="InterPro" id="IPR036875">
    <property type="entry name" value="Znf_CCHC_sf"/>
</dbReference>
<dbReference type="PANTHER" id="PTHR22639">
    <property type="entry name" value="GAG-RELATED PROTEIN"/>
    <property type="match status" value="1"/>
</dbReference>